<dbReference type="InterPro" id="IPR000409">
    <property type="entry name" value="BEACH_dom"/>
</dbReference>
<dbReference type="Pfam" id="PF02138">
    <property type="entry name" value="Beach"/>
    <property type="match status" value="1"/>
</dbReference>
<dbReference type="GO" id="GO:0016020">
    <property type="term" value="C:membrane"/>
    <property type="evidence" value="ECO:0007669"/>
    <property type="project" value="UniProtKB-SubCell"/>
</dbReference>
<dbReference type="CDD" id="cd01201">
    <property type="entry name" value="PH_BEACH"/>
    <property type="match status" value="1"/>
</dbReference>
<dbReference type="Pfam" id="PF20425">
    <property type="entry name" value="Neurobeachin"/>
    <property type="match status" value="1"/>
</dbReference>
<evidence type="ECO:0000256" key="9">
    <source>
        <dbReference type="ARBA" id="ARBA00080802"/>
    </source>
</evidence>
<evidence type="ECO:0000256" key="2">
    <source>
        <dbReference type="ARBA" id="ARBA00008498"/>
    </source>
</evidence>
<dbReference type="PANTHER" id="PTHR13743:SF62">
    <property type="entry name" value="NEUROBEACHIN"/>
    <property type="match status" value="1"/>
</dbReference>
<dbReference type="InterPro" id="IPR016024">
    <property type="entry name" value="ARM-type_fold"/>
</dbReference>
<evidence type="ECO:0000256" key="5">
    <source>
        <dbReference type="ARBA" id="ARBA00022737"/>
    </source>
</evidence>
<dbReference type="Gene3D" id="1.10.1540.10">
    <property type="entry name" value="BEACH domain"/>
    <property type="match status" value="1"/>
</dbReference>
<dbReference type="SUPFAM" id="SSF81837">
    <property type="entry name" value="BEACH domain"/>
    <property type="match status" value="1"/>
</dbReference>
<dbReference type="GO" id="GO:0008104">
    <property type="term" value="P:intracellular protein localization"/>
    <property type="evidence" value="ECO:0007669"/>
    <property type="project" value="TreeGrafter"/>
</dbReference>
<dbReference type="InterPro" id="IPR046852">
    <property type="entry name" value="Neurobeachin_a-sol"/>
</dbReference>
<dbReference type="Gene3D" id="2.60.120.200">
    <property type="match status" value="1"/>
</dbReference>
<dbReference type="FunFam" id="2.30.29.30:FF:000059">
    <property type="entry name" value="neurobeachin isoform X1"/>
    <property type="match status" value="1"/>
</dbReference>
<dbReference type="GeneTree" id="ENSGT00940000154934"/>
<keyword evidence="14" id="KW-1185">Reference proteome</keyword>
<dbReference type="PROSITE" id="PS51783">
    <property type="entry name" value="PH_BEACH"/>
    <property type="match status" value="1"/>
</dbReference>
<dbReference type="FunFam" id="2.60.120.200:FF:000010">
    <property type="entry name" value="neurobeachin isoform X2"/>
    <property type="match status" value="1"/>
</dbReference>
<dbReference type="InterPro" id="IPR023362">
    <property type="entry name" value="PH-BEACH_dom"/>
</dbReference>
<dbReference type="InterPro" id="IPR036372">
    <property type="entry name" value="BEACH_dom_sf"/>
</dbReference>
<dbReference type="InterPro" id="IPR001680">
    <property type="entry name" value="WD40_rpt"/>
</dbReference>
<comment type="similarity">
    <text evidence="2">Belongs to the WD repeat neurobeachin family.</text>
</comment>
<dbReference type="Pfam" id="PF20426">
    <property type="entry name" value="NBCH_WD40"/>
    <property type="match status" value="1"/>
</dbReference>
<dbReference type="SUPFAM" id="SSF48371">
    <property type="entry name" value="ARM repeat"/>
    <property type="match status" value="1"/>
</dbReference>
<keyword evidence="4" id="KW-0853">WD repeat</keyword>
<dbReference type="InterPro" id="IPR046851">
    <property type="entry name" value="NBCH_WD40"/>
</dbReference>
<dbReference type="InterPro" id="IPR015943">
    <property type="entry name" value="WD40/YVTN_repeat-like_dom_sf"/>
</dbReference>
<dbReference type="Pfam" id="PF14844">
    <property type="entry name" value="PH_BEACH"/>
    <property type="match status" value="1"/>
</dbReference>
<dbReference type="Pfam" id="PF15787">
    <property type="entry name" value="DUF4704"/>
    <property type="match status" value="1"/>
</dbReference>
<dbReference type="InterPro" id="IPR031570">
    <property type="entry name" value="NBEA/BDCP_DUF4704"/>
</dbReference>
<dbReference type="Pfam" id="PF06469">
    <property type="entry name" value="DUF1088"/>
    <property type="match status" value="1"/>
</dbReference>
<evidence type="ECO:0000256" key="8">
    <source>
        <dbReference type="ARBA" id="ARBA00073055"/>
    </source>
</evidence>
<feature type="domain" description="BEACH" evidence="11">
    <location>
        <begin position="1992"/>
        <end position="2281"/>
    </location>
</feature>
<evidence type="ECO:0000256" key="3">
    <source>
        <dbReference type="ARBA" id="ARBA00022553"/>
    </source>
</evidence>
<name>A0A8D0C401_SALMN</name>
<evidence type="ECO:0000259" key="12">
    <source>
        <dbReference type="PROSITE" id="PS51783"/>
    </source>
</evidence>
<dbReference type="InterPro" id="IPR010508">
    <property type="entry name" value="NBEA-like_DUF1088"/>
</dbReference>
<feature type="compositionally biased region" description="Gly residues" evidence="10">
    <location>
        <begin position="26"/>
        <end position="36"/>
    </location>
</feature>
<dbReference type="SUPFAM" id="SSF50978">
    <property type="entry name" value="WD40 repeat-like"/>
    <property type="match status" value="1"/>
</dbReference>
<dbReference type="FunFam" id="1.10.1540.10:FF:000001">
    <property type="entry name" value="neurobeachin isoform X1"/>
    <property type="match status" value="1"/>
</dbReference>
<proteinExistence type="inferred from homology"/>
<evidence type="ECO:0000313" key="14">
    <source>
        <dbReference type="Proteomes" id="UP000694421"/>
    </source>
</evidence>
<comment type="subunit">
    <text evidence="7">Interacts with RII subunit of PKA.</text>
</comment>
<feature type="region of interest" description="Disordered" evidence="10">
    <location>
        <begin position="1008"/>
        <end position="1030"/>
    </location>
</feature>
<reference evidence="13" key="1">
    <citation type="submission" date="2025-08" db="UniProtKB">
        <authorList>
            <consortium name="Ensembl"/>
        </authorList>
    </citation>
    <scope>IDENTIFICATION</scope>
</reference>
<feature type="region of interest" description="Disordered" evidence="10">
    <location>
        <begin position="1"/>
        <end position="50"/>
    </location>
</feature>
<dbReference type="FunFam" id="2.130.10.10:FF:000036">
    <property type="entry name" value="Neurobeachin isoform A"/>
    <property type="match status" value="1"/>
</dbReference>
<dbReference type="Pfam" id="PF13385">
    <property type="entry name" value="Laminin_G_3"/>
    <property type="match status" value="1"/>
</dbReference>
<keyword evidence="6" id="KW-0472">Membrane</keyword>
<dbReference type="PROSITE" id="PS50197">
    <property type="entry name" value="BEACH"/>
    <property type="match status" value="1"/>
</dbReference>
<dbReference type="CDD" id="cd06071">
    <property type="entry name" value="Beach"/>
    <property type="match status" value="1"/>
</dbReference>
<dbReference type="GO" id="GO:0019901">
    <property type="term" value="F:protein kinase binding"/>
    <property type="evidence" value="ECO:0007669"/>
    <property type="project" value="TreeGrafter"/>
</dbReference>
<keyword evidence="3" id="KW-0597">Phosphoprotein</keyword>
<dbReference type="InterPro" id="IPR036322">
    <property type="entry name" value="WD40_repeat_dom_sf"/>
</dbReference>
<evidence type="ECO:0000256" key="1">
    <source>
        <dbReference type="ARBA" id="ARBA00004170"/>
    </source>
</evidence>
<comment type="subcellular location">
    <subcellularLocation>
        <location evidence="1">Membrane</location>
        <topology evidence="1">Peripheral membrane protein</topology>
    </subcellularLocation>
</comment>
<dbReference type="Proteomes" id="UP000694421">
    <property type="component" value="Unplaced"/>
</dbReference>
<reference evidence="13" key="2">
    <citation type="submission" date="2025-09" db="UniProtKB">
        <authorList>
            <consortium name="Ensembl"/>
        </authorList>
    </citation>
    <scope>IDENTIFICATION</scope>
</reference>
<organism evidence="13 14">
    <name type="scientific">Salvator merianae</name>
    <name type="common">Argentine black and white tegu</name>
    <name type="synonym">Tupinambis merianae</name>
    <dbReference type="NCBI Taxonomy" id="96440"/>
    <lineage>
        <taxon>Eukaryota</taxon>
        <taxon>Metazoa</taxon>
        <taxon>Chordata</taxon>
        <taxon>Craniata</taxon>
        <taxon>Vertebrata</taxon>
        <taxon>Euteleostomi</taxon>
        <taxon>Lepidosauria</taxon>
        <taxon>Squamata</taxon>
        <taxon>Bifurcata</taxon>
        <taxon>Unidentata</taxon>
        <taxon>Episquamata</taxon>
        <taxon>Laterata</taxon>
        <taxon>Teiioidea</taxon>
        <taxon>Teiidae</taxon>
        <taxon>Salvator</taxon>
    </lineage>
</organism>
<dbReference type="Ensembl" id="ENSSMRT00000019624.1">
    <property type="protein sequence ID" value="ENSSMRP00000016775.1"/>
    <property type="gene ID" value="ENSSMRG00000006588.1"/>
</dbReference>
<evidence type="ECO:0000259" key="11">
    <source>
        <dbReference type="PROSITE" id="PS50197"/>
    </source>
</evidence>
<feature type="domain" description="BEACH-type PH" evidence="12">
    <location>
        <begin position="1865"/>
        <end position="1973"/>
    </location>
</feature>
<dbReference type="PANTHER" id="PTHR13743">
    <property type="entry name" value="BEIGE/BEACH-RELATED"/>
    <property type="match status" value="1"/>
</dbReference>
<evidence type="ECO:0000256" key="6">
    <source>
        <dbReference type="ARBA" id="ARBA00023136"/>
    </source>
</evidence>
<feature type="compositionally biased region" description="Polar residues" evidence="10">
    <location>
        <begin position="1017"/>
        <end position="1029"/>
    </location>
</feature>
<dbReference type="SMART" id="SM00320">
    <property type="entry name" value="WD40"/>
    <property type="match status" value="5"/>
</dbReference>
<keyword evidence="5" id="KW-0677">Repeat</keyword>
<evidence type="ECO:0000256" key="4">
    <source>
        <dbReference type="ARBA" id="ARBA00022574"/>
    </source>
</evidence>
<sequence length="2655" mass="296889">MASEKPVSGPELQPQPAGLIPVGTSSSGGGVGGTGAAGAAPPPTPLPPTTTVSAAAIAAAAAAPGGGGGSGGGGTSAAVMGELRASSSGSVVLPAGMINPSVPIRNIRMKFAVLIGLIQVGEVSNRDIVETVLNLLVGGEFDLEMNFIIQDAESITCMSELLEHCDVTCQAEIWSMFTAILRKSVRNLQTSTEVGLIEQVLLKMSTVDDMIADLLVDMLGVLASYSITVKELKLLFSMLRGENGIWPRHAVKLLSVLNQMPQRHGPDTFFNFPGCSAAAIALPPIAKWPYQNGFTLNTWFRMDPLNNINVDKDKPYLYCFRTSKGVGYSAHFVGNCLIVTSLKSKGKGFQHCVKYDFQPRKWYMISIVHIYNRWRNSEIRCYVNGQLVSYGDMAWHVNTNDSYDKCFLGSSETADANRVFCGQLGAVYVFTEALNPAQIFAIHQLGPGYKSTFKFKSESDIHLAEHHKQVLYDGKLASSIAFTYNAKATDAQLCLESSPKENPSIFVHSPHALMLQDVKAIVTHSIHSAIHSIGGIQVLFPLFAQLDNRQLHDSQVETTVCATLLAFLVELLKSSVAMQEQMLGGKGFLVIGYLLEKSSRVHITRAVLEQFLSFAKYLDGLSHGAPLLKQLCDHILFNPAIWIHTPAKVQLSLYTYLSAEFIGTATIYTTIRRVGTVLQLMHTLKYYYWVVNPADSSGITPKGLEGPRPSQKEIISLRAFMLLFLKQLILKDRGVKEDELQSILNYLLTMHEDENIHDVLQLLVALMSEHPASMIPAFDQRNGIRVIYKLLASKSESIWVQALKVLGYFLKHLGHKRKVEIMHTHSLFTLLGERLMLHTNTVTITTYNTLYEILTEQVCTQVVHKPHPEPDSTVKIQNPMILKVVATLLKNSTPSAELMEVRRLFLSDMIKLFSNSRENRRCLLQCSVWQDWMFSLGYINPKNSEEQKITEMVYNIFRILLYHAIKYEWGGWRVWVDTLSIAHSKVTYEAHKEYLAKMYEEYQRQEEENIKKGKKGNVSTISGLSSQATGAKGGIEIREIEDLSQSQSPESETDYPVSTDTRDLLIATKVSDDVLGNADRPGGGVHVEVHDLLVDIKAEKVEATEAVQGRSITQQDRDLRVDLGFRGMPMTEEQRRQFSPGPRTTMFRIPEFKWSPMHQRLLTDLLFALETDVHVWRSHSTKSVMDFVNSNENIIFVHNTIHLISQMVDNIIIACGGILPLLSAATSPTTELENIEVTQGMSAETAVTFLSRLMAMVDVLVFASSLNFSEIEAEKNMSSGGLMRQCLRLVCCVAVRNCLECRQRQRERVNKSSLISSKTQETLQGISAATTAKTPLENVPGNLSPIKDPDRLLQDVDINRLRAVVFRDVDDSKQAQFLALAVVYFISVLMVSKYRDILEPQRETARSGIQAGRNIRQEINSPTSTACSTAIVGALESSIPHTDSGIGEEQMPSILNGTDLETSTGPDAMSELLSTLSSEVKKSQESLTESPSEILKPASSISSISQSKGINVKEILKSLVAAPVEIAECGPDPIPYPDPALKRETQPILPMQYHSFDRYMAKLYLFTVKLLFVNGATSKNLPAVQTVAPMPEDSAENMSITAKLERALEKVAPLLREIFVDFAPFLSRTLLGSHGQELLIEGNCLVCMKSSTSVVELVMLLCSQEWQNSIQKNAGLAFIELINEGRLLCHAMKDHIVRVANEAEFILNRQRAEDVHKHAEFESQCAQYAADRREEEKMCDHLISAAKHRDHVTANQLKQKILNILTNKHGAWGAVSHSQLHDFWRLDYWEDDLRRRRRFVRNAFGSTHSDALLKSAVEYGTEEDILKSKKTFRSQAVVNQNAETELMLEGDDDAVSLLQEKEIDNLAGPVVLSTPAQLIAPVVVAKGTLSITTTEIYFEVDEDDPAFKKIDPKVLAYTEGLHGKWMFSEIRAVFSRRYLLQNTALEVFMANRTSVMFNFPDQATVKKVVYSLPRVGVGTSYGLPQARRISLATPRQLYKSSNMTQRWQRREISNFEYLMFLNTIAGRTYNDLNQYPVFPWVLTNYESEELDLTLPGNFRDLSKPIGALNPKRAVFYAERYETWEDDQTPPYHYNTHYSTSTCTLSWLVRIEPFTTFFLNANDGKFDHPDRTFSSVARSWRNSQRDTSDVKELIPEFYYLPEMFVNSNGYNLGVREDEVVVNDVELPPWAKKPEDFVRINRMALESEFVSCQLHQWIDLIFGYKQRGPEAVRALNVFHYLTYEGSVNLDSITDPVLREAMEAQIQNFGQTPSQLLIEPHPPRSSAMHLSPLMFKDQMQQDVIMVLKFPSNSPVTHVAANTLPHLTIPAVVTVTCSRLFAVNRWHNTVAPGYSLDQAHHLPIEMDPLIANNSGVNKRQITDLVDQSIQINAHCFVVTADNRYILICGFWDKSFRVYSTETGKLTQIVFGHWDVVTCLARSESYIGGDCYIVSGSRDATLLLWYWSGRHHIIGDNPNSSDYPAPRAVLTGHDHEVVCVSVCAELGLVISGAKEGPCLVHTITGDLLRALEGTENCLYPRLISVSSEGHCIIYYERGRFSNFSINGKLLAQMEINDSTRAILLSSDGQNLVTGGDNGVVEVWQACDFKQLYIYPGCDAGIRAMDLSHDQRTLITGMASGSIVAFNIDFNRWHYEHQNRY</sequence>
<dbReference type="SUPFAM" id="SSF50729">
    <property type="entry name" value="PH domain-like"/>
    <property type="match status" value="1"/>
</dbReference>
<dbReference type="SMART" id="SM01026">
    <property type="entry name" value="Beach"/>
    <property type="match status" value="1"/>
</dbReference>
<dbReference type="GO" id="GO:0005829">
    <property type="term" value="C:cytosol"/>
    <property type="evidence" value="ECO:0007669"/>
    <property type="project" value="TreeGrafter"/>
</dbReference>
<dbReference type="SUPFAM" id="SSF49899">
    <property type="entry name" value="Concanavalin A-like lectins/glucanases"/>
    <property type="match status" value="1"/>
</dbReference>
<evidence type="ECO:0000256" key="7">
    <source>
        <dbReference type="ARBA" id="ARBA00065599"/>
    </source>
</evidence>
<dbReference type="InterPro" id="IPR011993">
    <property type="entry name" value="PH-like_dom_sf"/>
</dbReference>
<dbReference type="Gene3D" id="2.130.10.10">
    <property type="entry name" value="YVTN repeat-like/Quinoprotein amine dehydrogenase"/>
    <property type="match status" value="2"/>
</dbReference>
<evidence type="ECO:0000256" key="10">
    <source>
        <dbReference type="SAM" id="MobiDB-lite"/>
    </source>
</evidence>
<dbReference type="Gene3D" id="2.30.29.30">
    <property type="entry name" value="Pleckstrin-homology domain (PH domain)/Phosphotyrosine-binding domain (PTB)"/>
    <property type="match status" value="1"/>
</dbReference>
<accession>A0A8D0C401</accession>
<evidence type="ECO:0000313" key="13">
    <source>
        <dbReference type="Ensembl" id="ENSSMRP00000016775.1"/>
    </source>
</evidence>
<dbReference type="InterPro" id="IPR050865">
    <property type="entry name" value="BEACH_Domain"/>
</dbReference>
<protein>
    <recommendedName>
        <fullName evidence="8">Neurobeachin</fullName>
    </recommendedName>
    <alternativeName>
        <fullName evidence="9">Lysosomal-trafficking regulator 2</fullName>
    </alternativeName>
</protein>
<dbReference type="InterPro" id="IPR013320">
    <property type="entry name" value="ConA-like_dom_sf"/>
</dbReference>